<evidence type="ECO:0000313" key="4">
    <source>
        <dbReference type="Proteomes" id="UP000536720"/>
    </source>
</evidence>
<evidence type="ECO:0000259" key="1">
    <source>
        <dbReference type="Pfam" id="PF00501"/>
    </source>
</evidence>
<dbReference type="SUPFAM" id="SSF56801">
    <property type="entry name" value="Acetyl-CoA synthetase-like"/>
    <property type="match status" value="1"/>
</dbReference>
<feature type="non-terminal residue" evidence="3">
    <location>
        <position position="552"/>
    </location>
</feature>
<feature type="domain" description="Condensation" evidence="2">
    <location>
        <begin position="19"/>
        <end position="351"/>
    </location>
</feature>
<dbReference type="GO" id="GO:0044550">
    <property type="term" value="P:secondary metabolite biosynthetic process"/>
    <property type="evidence" value="ECO:0007669"/>
    <property type="project" value="TreeGrafter"/>
</dbReference>
<name>A0A7Y5ZBI6_9PSED</name>
<dbReference type="Gene3D" id="3.30.559.10">
    <property type="entry name" value="Chloramphenicol acetyltransferase-like domain"/>
    <property type="match status" value="1"/>
</dbReference>
<dbReference type="RefSeq" id="WP_175364293.1">
    <property type="nucleotide sequence ID" value="NZ_JABFMR010000083.1"/>
</dbReference>
<dbReference type="FunFam" id="3.40.50.980:FF:000001">
    <property type="entry name" value="Non-ribosomal peptide synthetase"/>
    <property type="match status" value="1"/>
</dbReference>
<dbReference type="GO" id="GO:0043041">
    <property type="term" value="P:amino acid activation for nonribosomal peptide biosynthetic process"/>
    <property type="evidence" value="ECO:0007669"/>
    <property type="project" value="TreeGrafter"/>
</dbReference>
<organism evidence="3 4">
    <name type="scientific">Pseudomonas corrugata</name>
    <dbReference type="NCBI Taxonomy" id="47879"/>
    <lineage>
        <taxon>Bacteria</taxon>
        <taxon>Pseudomonadati</taxon>
        <taxon>Pseudomonadota</taxon>
        <taxon>Gammaproteobacteria</taxon>
        <taxon>Pseudomonadales</taxon>
        <taxon>Pseudomonadaceae</taxon>
        <taxon>Pseudomonas</taxon>
    </lineage>
</organism>
<accession>A0A7Y5ZBI6</accession>
<dbReference type="PANTHER" id="PTHR45527">
    <property type="entry name" value="NONRIBOSOMAL PEPTIDE SYNTHETASE"/>
    <property type="match status" value="1"/>
</dbReference>
<gene>
    <name evidence="3" type="ORF">HNO91_28490</name>
</gene>
<dbReference type="Pfam" id="PF00668">
    <property type="entry name" value="Condensation"/>
    <property type="match status" value="1"/>
</dbReference>
<dbReference type="GO" id="GO:0005737">
    <property type="term" value="C:cytoplasm"/>
    <property type="evidence" value="ECO:0007669"/>
    <property type="project" value="TreeGrafter"/>
</dbReference>
<reference evidence="3 4" key="1">
    <citation type="journal article" date="2020" name="Front. Plant Sci.">
        <title>Isolation of Rhizosphere Bacteria That Improve Quality and Water Stress Tolerance in Greenhouse Ornamentals.</title>
        <authorList>
            <person name="Nordstedt N.P."/>
            <person name="Jones M.L."/>
        </authorList>
    </citation>
    <scope>NUCLEOTIDE SEQUENCE [LARGE SCALE GENOMIC DNA]</scope>
    <source>
        <strain evidence="3 4">C7D2</strain>
    </source>
</reference>
<dbReference type="CDD" id="cd19544">
    <property type="entry name" value="E-C_NRPS"/>
    <property type="match status" value="1"/>
</dbReference>
<sequence>TAGDVATQLASRFDARHYRLDLRHAPMLQLVYSRDEAQDRWVAILLFHHMALDHTALEVVQQEMQAHLMGEAGQLADPVPYRNYVAQVRLGTSEAEHEAFFRQMLGEIDEPTLPFGLAQVQGDGRGIEEVTVAVDEALSLGLRSQARRLGVSAASLIHLAWGRVMALASGQENVVFGTVLLGRMLGGDGADRALGMFINTLPLCVSVGEQSVRDAVKMTHARLTAMLAHEHASLALAQRCSNVASPTPLFSALLNYRHSSIEVTDALLAAWNGMQMLSSEERTNYPLTMNVDDLGDGFSLTALVEARIGAQRICDYMHVALRSLFDALEHGPHQPVQSLAVLPPTERRQLLETWNASPQTYAHDTLIHGQFEACAVAQPDAVAVVFEDRALSYGELNARANQLAHRLLSLGIRPDDRVAICVERGLDMIVGLLGILKAGAGYVPLDPAYPLERLAFMIEDSAPVAIVVHTATQTLLVDDSVRLIDLDNCGLASQSVENPTVSGLTSQHLAYVIYTSGSTGLPKGVMVEHRNVARLFSATQPWFDFGPQDVWA</sequence>
<evidence type="ECO:0000313" key="3">
    <source>
        <dbReference type="EMBL" id="NUT90376.1"/>
    </source>
</evidence>
<dbReference type="GO" id="GO:0003824">
    <property type="term" value="F:catalytic activity"/>
    <property type="evidence" value="ECO:0007669"/>
    <property type="project" value="InterPro"/>
</dbReference>
<dbReference type="Gene3D" id="3.30.559.30">
    <property type="entry name" value="Nonribosomal peptide synthetase, condensation domain"/>
    <property type="match status" value="1"/>
</dbReference>
<dbReference type="GO" id="GO:0031177">
    <property type="term" value="F:phosphopantetheine binding"/>
    <property type="evidence" value="ECO:0007669"/>
    <property type="project" value="TreeGrafter"/>
</dbReference>
<feature type="non-terminal residue" evidence="3">
    <location>
        <position position="1"/>
    </location>
</feature>
<proteinExistence type="predicted"/>
<dbReference type="Proteomes" id="UP000536720">
    <property type="component" value="Unassembled WGS sequence"/>
</dbReference>
<dbReference type="PANTHER" id="PTHR45527:SF1">
    <property type="entry name" value="FATTY ACID SYNTHASE"/>
    <property type="match status" value="1"/>
</dbReference>
<dbReference type="Pfam" id="PF00501">
    <property type="entry name" value="AMP-binding"/>
    <property type="match status" value="1"/>
</dbReference>
<dbReference type="EMBL" id="JABFMR010000083">
    <property type="protein sequence ID" value="NUT90376.1"/>
    <property type="molecule type" value="Genomic_DNA"/>
</dbReference>
<dbReference type="Gene3D" id="3.40.50.980">
    <property type="match status" value="2"/>
</dbReference>
<dbReference type="InterPro" id="IPR023213">
    <property type="entry name" value="CAT-like_dom_sf"/>
</dbReference>
<protein>
    <submittedName>
        <fullName evidence="3">AMP-binding protein</fullName>
    </submittedName>
</protein>
<comment type="caution">
    <text evidence="3">The sequence shown here is derived from an EMBL/GenBank/DDBJ whole genome shotgun (WGS) entry which is preliminary data.</text>
</comment>
<dbReference type="PROSITE" id="PS00455">
    <property type="entry name" value="AMP_BINDING"/>
    <property type="match status" value="1"/>
</dbReference>
<dbReference type="AlphaFoldDB" id="A0A7Y5ZBI6"/>
<dbReference type="SUPFAM" id="SSF52777">
    <property type="entry name" value="CoA-dependent acyltransferases"/>
    <property type="match status" value="2"/>
</dbReference>
<evidence type="ECO:0000259" key="2">
    <source>
        <dbReference type="Pfam" id="PF00668"/>
    </source>
</evidence>
<dbReference type="InterPro" id="IPR001242">
    <property type="entry name" value="Condensation_dom"/>
</dbReference>
<feature type="domain" description="AMP-dependent synthetase/ligase" evidence="1">
    <location>
        <begin position="371"/>
        <end position="551"/>
    </location>
</feature>
<dbReference type="InterPro" id="IPR020845">
    <property type="entry name" value="AMP-binding_CS"/>
</dbReference>
<dbReference type="InterPro" id="IPR000873">
    <property type="entry name" value="AMP-dep_synth/lig_dom"/>
</dbReference>